<feature type="domain" description="TLDc" evidence="1">
    <location>
        <begin position="285"/>
        <end position="482"/>
    </location>
</feature>
<dbReference type="Proteomes" id="UP000186804">
    <property type="component" value="Unassembled WGS sequence"/>
</dbReference>
<sequence>MGNNSSSNVTRLKSKDKLEWCELSSNEIENFCRKFNIPYILTEDNLNGSKIRISDILKSFAPQLRDLYKKIIMGSVNVNSGELTLQQVLKCINNLLYANKKGICNALLEQAKEIISNETDILRISLTVLLTEMDFLLRKDGDNWSDSINDNEIHSKDDLISVIKDVKFEFVVREYHRYRSSSEGTNSSKIGEFLYSYFPLFSTLIKLAFRVHLGLISHPHSIQGAFQDKRKSMVTLDNEMHTRYLETSDQNWGTSDKLADSLINTNRLSNWLDINSRILSPENCCVIRSQHYGDISSGEFMTMFQPWNLLYASWKHGLSLQRLISNIQGYSAHVLFVIRTIDDCIFGALCPGNWKEGNGKYEGDETCFLLCFKPTLSILRQTGIERNFMYLNTKYGFSPKGIGFGGEPQYARIWLDPSLVNGTCMRSDLTYKSGMLYLPNRKNSKRRSSCLLLGTAEYAGNDEALTDIRPFKVAEIEVWGLGDSNIYKDYIENKATDHYFRQERKAIDKSKFLKNEFDKEFFLSKTFSKGTSNI</sequence>
<gene>
    <name evidence="2" type="ORF">cand_000650</name>
</gene>
<dbReference type="VEuPathDB" id="CryptoDB:cand_000650"/>
<reference evidence="2 3" key="1">
    <citation type="submission" date="2016-10" db="EMBL/GenBank/DDBJ databases">
        <title>Reductive evolution of mitochondrial metabolism and differential evolution of invasion-related proteins in Cryptosporidium.</title>
        <authorList>
            <person name="Liu S."/>
            <person name="Roellig D.M."/>
            <person name="Guo Y."/>
            <person name="Li N."/>
            <person name="Frace M.A."/>
            <person name="Tang K."/>
            <person name="Zhang L."/>
            <person name="Feng Y."/>
            <person name="Xiao L."/>
        </authorList>
    </citation>
    <scope>NUCLEOTIDE SEQUENCE [LARGE SCALE GENOMIC DNA]</scope>
    <source>
        <strain evidence="2">30847</strain>
    </source>
</reference>
<dbReference type="InterPro" id="IPR006571">
    <property type="entry name" value="TLDc_dom"/>
</dbReference>
<proteinExistence type="predicted"/>
<dbReference type="GeneID" id="92364250"/>
<dbReference type="SMART" id="SM00584">
    <property type="entry name" value="TLDc"/>
    <property type="match status" value="1"/>
</dbReference>
<dbReference type="Pfam" id="PF07534">
    <property type="entry name" value="TLD"/>
    <property type="match status" value="1"/>
</dbReference>
<dbReference type="EMBL" id="LRBS01000057">
    <property type="protein sequence ID" value="OII76544.1"/>
    <property type="molecule type" value="Genomic_DNA"/>
</dbReference>
<keyword evidence="3" id="KW-1185">Reference proteome</keyword>
<evidence type="ECO:0000313" key="2">
    <source>
        <dbReference type="EMBL" id="OII76544.1"/>
    </source>
</evidence>
<dbReference type="RefSeq" id="XP_067068390.1">
    <property type="nucleotide sequence ID" value="XM_067210315.1"/>
</dbReference>
<evidence type="ECO:0000313" key="3">
    <source>
        <dbReference type="Proteomes" id="UP000186804"/>
    </source>
</evidence>
<evidence type="ECO:0000259" key="1">
    <source>
        <dbReference type="PROSITE" id="PS51886"/>
    </source>
</evidence>
<comment type="caution">
    <text evidence="2">The sequence shown here is derived from an EMBL/GenBank/DDBJ whole genome shotgun (WGS) entry which is preliminary data.</text>
</comment>
<dbReference type="OrthoDB" id="289228at2759"/>
<dbReference type="PROSITE" id="PS51886">
    <property type="entry name" value="TLDC"/>
    <property type="match status" value="1"/>
</dbReference>
<organism evidence="2 3">
    <name type="scientific">Cryptosporidium andersoni</name>
    <dbReference type="NCBI Taxonomy" id="117008"/>
    <lineage>
        <taxon>Eukaryota</taxon>
        <taxon>Sar</taxon>
        <taxon>Alveolata</taxon>
        <taxon>Apicomplexa</taxon>
        <taxon>Conoidasida</taxon>
        <taxon>Coccidia</taxon>
        <taxon>Eucoccidiorida</taxon>
        <taxon>Eimeriorina</taxon>
        <taxon>Cryptosporidiidae</taxon>
        <taxon>Cryptosporidium</taxon>
    </lineage>
</organism>
<protein>
    <submittedName>
        <fullName evidence="2">TLD domain-containing protein</fullName>
    </submittedName>
</protein>
<dbReference type="PANTHER" id="PTHR23354">
    <property type="entry name" value="NUCLEOLAR PROTEIN 7/ESTROGEN RECEPTOR COACTIVATOR-RELATED"/>
    <property type="match status" value="1"/>
</dbReference>
<accession>A0A1J4MQS2</accession>
<name>A0A1J4MQS2_9CRYT</name>
<dbReference type="AlphaFoldDB" id="A0A1J4MQS2"/>